<gene>
    <name evidence="3" type="ORF">C492_09170</name>
</gene>
<evidence type="ECO:0008006" key="5">
    <source>
        <dbReference type="Google" id="ProtNLM"/>
    </source>
</evidence>
<feature type="domain" description="DUF7351" evidence="2">
    <location>
        <begin position="124"/>
        <end position="302"/>
    </location>
</feature>
<evidence type="ECO:0000259" key="1">
    <source>
        <dbReference type="Pfam" id="PF24038"/>
    </source>
</evidence>
<evidence type="ECO:0000313" key="4">
    <source>
        <dbReference type="Proteomes" id="UP000011531"/>
    </source>
</evidence>
<accession>L9XIW7</accession>
<reference evidence="3 4" key="1">
    <citation type="journal article" date="2014" name="PLoS Genet.">
        <title>Phylogenetically driven sequencing of extremely halophilic archaea reveals strategies for static and dynamic osmo-response.</title>
        <authorList>
            <person name="Becker E.A."/>
            <person name="Seitzer P.M."/>
            <person name="Tritt A."/>
            <person name="Larsen D."/>
            <person name="Krusor M."/>
            <person name="Yao A.I."/>
            <person name="Wu D."/>
            <person name="Madern D."/>
            <person name="Eisen J.A."/>
            <person name="Darling A.E."/>
            <person name="Facciotti M.T."/>
        </authorList>
    </citation>
    <scope>NUCLEOTIDE SEQUENCE [LARGE SCALE GENOMIC DNA]</scope>
    <source>
        <strain evidence="3 4">DSM 18795</strain>
    </source>
</reference>
<dbReference type="CDD" id="cd00090">
    <property type="entry name" value="HTH_ARSR"/>
    <property type="match status" value="1"/>
</dbReference>
<dbReference type="Pfam" id="PF24038">
    <property type="entry name" value="DUF7347"/>
    <property type="match status" value="1"/>
</dbReference>
<organism evidence="3 4">
    <name type="scientific">Natronococcus jeotgali DSM 18795</name>
    <dbReference type="NCBI Taxonomy" id="1227498"/>
    <lineage>
        <taxon>Archaea</taxon>
        <taxon>Methanobacteriati</taxon>
        <taxon>Methanobacteriota</taxon>
        <taxon>Stenosarchaea group</taxon>
        <taxon>Halobacteria</taxon>
        <taxon>Halobacteriales</taxon>
        <taxon>Natrialbaceae</taxon>
        <taxon>Natronococcus</taxon>
    </lineage>
</organism>
<dbReference type="Proteomes" id="UP000011531">
    <property type="component" value="Unassembled WGS sequence"/>
</dbReference>
<dbReference type="EMBL" id="AOIA01000082">
    <property type="protein sequence ID" value="ELY61660.1"/>
    <property type="molecule type" value="Genomic_DNA"/>
</dbReference>
<dbReference type="RefSeq" id="WP_008422572.1">
    <property type="nucleotide sequence ID" value="NZ_AOIA01000082.1"/>
</dbReference>
<evidence type="ECO:0000259" key="2">
    <source>
        <dbReference type="Pfam" id="PF24042"/>
    </source>
</evidence>
<dbReference type="AlphaFoldDB" id="L9XIW7"/>
<protein>
    <recommendedName>
        <fullName evidence="5">ArsR family transcriptional regulator</fullName>
    </recommendedName>
</protein>
<dbReference type="InterPro" id="IPR055771">
    <property type="entry name" value="DUF7347"/>
</dbReference>
<evidence type="ECO:0000313" key="3">
    <source>
        <dbReference type="EMBL" id="ELY61660.1"/>
    </source>
</evidence>
<dbReference type="InterPro" id="IPR036388">
    <property type="entry name" value="WH-like_DNA-bd_sf"/>
</dbReference>
<dbReference type="InterPro" id="IPR055775">
    <property type="entry name" value="DUF7351"/>
</dbReference>
<feature type="domain" description="DUF7347" evidence="1">
    <location>
        <begin position="26"/>
        <end position="106"/>
    </location>
</feature>
<dbReference type="Gene3D" id="1.10.10.10">
    <property type="entry name" value="Winged helix-like DNA-binding domain superfamily/Winged helix DNA-binding domain"/>
    <property type="match status" value="1"/>
</dbReference>
<comment type="caution">
    <text evidence="3">The sequence shown here is derived from an EMBL/GenBank/DDBJ whole genome shotgun (WGS) entry which is preliminary data.</text>
</comment>
<dbReference type="Pfam" id="PF24042">
    <property type="entry name" value="DUF7351"/>
    <property type="match status" value="1"/>
</dbReference>
<proteinExistence type="predicted"/>
<dbReference type="InterPro" id="IPR036390">
    <property type="entry name" value="WH_DNA-bd_sf"/>
</dbReference>
<dbReference type="SUPFAM" id="SSF46785">
    <property type="entry name" value="Winged helix' DNA-binding domain"/>
    <property type="match status" value="1"/>
</dbReference>
<dbReference type="InterPro" id="IPR011991">
    <property type="entry name" value="ArsR-like_HTH"/>
</dbReference>
<keyword evidence="4" id="KW-1185">Reference proteome</keyword>
<sequence length="306" mass="34552">MEVQTDSSGLNMVVDQNVHIDQEVVDAINALGNSKRLEILLVLDKVEEEHQKPWHTMSFTELYDAVDMDSSSQFSYHLDQLVGQFISETPDGYRLTYSGNKIVRTVVSDVYESTSAFEDSEVAGACLFCEEASLLATLDAEQFRIRCTSCDAILVTDFFPKSQTRGRTTAEIIESFGYRIWSMCIQLRGDVCPECFGRVDTAVDVYEHDGKTIHLHVSSCRECQHIITIPIEVTVAFHPAVLYLFWEHGISLLDVPLWEFFEFITSDVIVTNIVSDDPFAATFEVTLDDEVIRLKMDDTETVSIGQ</sequence>
<name>L9XIW7_9EURY</name>